<evidence type="ECO:0000256" key="6">
    <source>
        <dbReference type="NCBIfam" id="TIGR01068"/>
    </source>
</evidence>
<keyword evidence="3" id="KW-0249">Electron transport</keyword>
<organism evidence="10 11">
    <name type="scientific">candidate division WWE3 bacterium CG23_combo_of_CG06-09_8_20_14_all_40_14</name>
    <dbReference type="NCBI Taxonomy" id="1975095"/>
    <lineage>
        <taxon>Bacteria</taxon>
        <taxon>Katanobacteria</taxon>
    </lineage>
</organism>
<dbReference type="SUPFAM" id="SSF52833">
    <property type="entry name" value="Thioredoxin-like"/>
    <property type="match status" value="1"/>
</dbReference>
<feature type="domain" description="Thioredoxin" evidence="9">
    <location>
        <begin position="1"/>
        <end position="87"/>
    </location>
</feature>
<feature type="site" description="Deprotonates C-terminal active site Cys" evidence="7">
    <location>
        <position position="6"/>
    </location>
</feature>
<gene>
    <name evidence="10" type="primary">trxA</name>
    <name evidence="10" type="ORF">COX53_03145</name>
</gene>
<dbReference type="InterPro" id="IPR036249">
    <property type="entry name" value="Thioredoxin-like_sf"/>
</dbReference>
<dbReference type="EMBL" id="PCQY01000036">
    <property type="protein sequence ID" value="PIP04326.1"/>
    <property type="molecule type" value="Genomic_DNA"/>
</dbReference>
<keyword evidence="4 8" id="KW-1015">Disulfide bond</keyword>
<evidence type="ECO:0000256" key="8">
    <source>
        <dbReference type="PIRSR" id="PIRSR000077-4"/>
    </source>
</evidence>
<evidence type="ECO:0000259" key="9">
    <source>
        <dbReference type="PROSITE" id="PS51352"/>
    </source>
</evidence>
<sequence>MLKLLDFYADWCGPCQTMLPIMEGLEKSFAGKIEILKINVDTDMETAQKYAVMSIPTFVVEKDGKEMDRKIGAVPKKAMGDWLNSLI</sequence>
<proteinExistence type="inferred from homology"/>
<evidence type="ECO:0000256" key="1">
    <source>
        <dbReference type="ARBA" id="ARBA00008987"/>
    </source>
</evidence>
<feature type="disulfide bond" description="Redox-active" evidence="8">
    <location>
        <begin position="12"/>
        <end position="15"/>
    </location>
</feature>
<dbReference type="CDD" id="cd02947">
    <property type="entry name" value="TRX_family"/>
    <property type="match status" value="1"/>
</dbReference>
<dbReference type="NCBIfam" id="TIGR01068">
    <property type="entry name" value="thioredoxin"/>
    <property type="match status" value="1"/>
</dbReference>
<keyword evidence="5 8" id="KW-0676">Redox-active center</keyword>
<accession>A0A2G9XBJ1</accession>
<dbReference type="PIRSF" id="PIRSF000077">
    <property type="entry name" value="Thioredoxin"/>
    <property type="match status" value="1"/>
</dbReference>
<dbReference type="GO" id="GO:0005737">
    <property type="term" value="C:cytoplasm"/>
    <property type="evidence" value="ECO:0007669"/>
    <property type="project" value="TreeGrafter"/>
</dbReference>
<evidence type="ECO:0000256" key="7">
    <source>
        <dbReference type="PIRSR" id="PIRSR000077-1"/>
    </source>
</evidence>
<feature type="active site" description="Nucleophile" evidence="7">
    <location>
        <position position="15"/>
    </location>
</feature>
<evidence type="ECO:0000313" key="11">
    <source>
        <dbReference type="Proteomes" id="UP000231388"/>
    </source>
</evidence>
<evidence type="ECO:0000256" key="4">
    <source>
        <dbReference type="ARBA" id="ARBA00023157"/>
    </source>
</evidence>
<evidence type="ECO:0000313" key="10">
    <source>
        <dbReference type="EMBL" id="PIP04326.1"/>
    </source>
</evidence>
<dbReference type="PROSITE" id="PS00194">
    <property type="entry name" value="THIOREDOXIN_1"/>
    <property type="match status" value="1"/>
</dbReference>
<evidence type="ECO:0000256" key="2">
    <source>
        <dbReference type="ARBA" id="ARBA00022448"/>
    </source>
</evidence>
<dbReference type="AlphaFoldDB" id="A0A2G9XBJ1"/>
<keyword evidence="2" id="KW-0813">Transport</keyword>
<dbReference type="InterPro" id="IPR013766">
    <property type="entry name" value="Thioredoxin_domain"/>
</dbReference>
<dbReference type="Pfam" id="PF00085">
    <property type="entry name" value="Thioredoxin"/>
    <property type="match status" value="1"/>
</dbReference>
<dbReference type="InterPro" id="IPR005746">
    <property type="entry name" value="Thioredoxin"/>
</dbReference>
<dbReference type="Proteomes" id="UP000231388">
    <property type="component" value="Unassembled WGS sequence"/>
</dbReference>
<feature type="active site" description="Nucleophile" evidence="7">
    <location>
        <position position="12"/>
    </location>
</feature>
<evidence type="ECO:0000256" key="3">
    <source>
        <dbReference type="ARBA" id="ARBA00022982"/>
    </source>
</evidence>
<name>A0A2G9XBJ1_UNCKA</name>
<evidence type="ECO:0000256" key="5">
    <source>
        <dbReference type="ARBA" id="ARBA00023284"/>
    </source>
</evidence>
<reference evidence="10 11" key="1">
    <citation type="submission" date="2017-09" db="EMBL/GenBank/DDBJ databases">
        <title>Depth-based differentiation of microbial function through sediment-hosted aquifers and enrichment of novel symbionts in the deep terrestrial subsurface.</title>
        <authorList>
            <person name="Probst A.J."/>
            <person name="Ladd B."/>
            <person name="Jarett J.K."/>
            <person name="Geller-Mcgrath D.E."/>
            <person name="Sieber C.M."/>
            <person name="Emerson J.B."/>
            <person name="Anantharaman K."/>
            <person name="Thomas B.C."/>
            <person name="Malmstrom R."/>
            <person name="Stieglmeier M."/>
            <person name="Klingl A."/>
            <person name="Woyke T."/>
            <person name="Ryan C.M."/>
            <person name="Banfield J.F."/>
        </authorList>
    </citation>
    <scope>NUCLEOTIDE SEQUENCE [LARGE SCALE GENOMIC DNA]</scope>
    <source>
        <strain evidence="10">CG23_combo_of_CG06-09_8_20_14_all_40_14</strain>
    </source>
</reference>
<dbReference type="PANTHER" id="PTHR45663:SF11">
    <property type="entry name" value="GEO12009P1"/>
    <property type="match status" value="1"/>
</dbReference>
<comment type="similarity">
    <text evidence="1">Belongs to the thioredoxin family.</text>
</comment>
<dbReference type="PRINTS" id="PR00421">
    <property type="entry name" value="THIOREDOXIN"/>
</dbReference>
<feature type="site" description="Contributes to redox potential value" evidence="7">
    <location>
        <position position="13"/>
    </location>
</feature>
<comment type="caution">
    <text evidence="10">The sequence shown here is derived from an EMBL/GenBank/DDBJ whole genome shotgun (WGS) entry which is preliminary data.</text>
</comment>
<dbReference type="PROSITE" id="PS51352">
    <property type="entry name" value="THIOREDOXIN_2"/>
    <property type="match status" value="1"/>
</dbReference>
<dbReference type="PANTHER" id="PTHR45663">
    <property type="entry name" value="GEO12009P1"/>
    <property type="match status" value="1"/>
</dbReference>
<dbReference type="Gene3D" id="3.40.30.10">
    <property type="entry name" value="Glutaredoxin"/>
    <property type="match status" value="1"/>
</dbReference>
<feature type="site" description="Contributes to redox potential value" evidence="7">
    <location>
        <position position="14"/>
    </location>
</feature>
<dbReference type="InterPro" id="IPR017937">
    <property type="entry name" value="Thioredoxin_CS"/>
</dbReference>
<dbReference type="GO" id="GO:0015035">
    <property type="term" value="F:protein-disulfide reductase activity"/>
    <property type="evidence" value="ECO:0007669"/>
    <property type="project" value="UniProtKB-UniRule"/>
</dbReference>
<protein>
    <recommendedName>
        <fullName evidence="6">Thioredoxin</fullName>
    </recommendedName>
</protein>